<evidence type="ECO:0000313" key="2">
    <source>
        <dbReference type="Proteomes" id="UP000646749"/>
    </source>
</evidence>
<reference evidence="1 2" key="1">
    <citation type="submission" date="2021-01" db="EMBL/GenBank/DDBJ databases">
        <title>Whole genome shotgun sequence of Plantactinospora endophytica NBRC 110450.</title>
        <authorList>
            <person name="Komaki H."/>
            <person name="Tamura T."/>
        </authorList>
    </citation>
    <scope>NUCLEOTIDE SEQUENCE [LARGE SCALE GENOMIC DNA]</scope>
    <source>
        <strain evidence="1 2">NBRC 110450</strain>
    </source>
</reference>
<dbReference type="EMBL" id="BONW01000001">
    <property type="protein sequence ID" value="GIG85587.1"/>
    <property type="molecule type" value="Genomic_DNA"/>
</dbReference>
<sequence length="94" mass="10051">MDNRPAARQVLLLDDEDEDDDEDDDAFGLLPVPLVAPLAEPDPPPLLVVLDVPLLLEPESPPEPLLAESLLAESDLAAVAAAPLSEPLLRESVR</sequence>
<dbReference type="Proteomes" id="UP000646749">
    <property type="component" value="Unassembled WGS sequence"/>
</dbReference>
<evidence type="ECO:0000313" key="1">
    <source>
        <dbReference type="EMBL" id="GIG85587.1"/>
    </source>
</evidence>
<organism evidence="1 2">
    <name type="scientific">Plantactinospora endophytica</name>
    <dbReference type="NCBI Taxonomy" id="673535"/>
    <lineage>
        <taxon>Bacteria</taxon>
        <taxon>Bacillati</taxon>
        <taxon>Actinomycetota</taxon>
        <taxon>Actinomycetes</taxon>
        <taxon>Micromonosporales</taxon>
        <taxon>Micromonosporaceae</taxon>
        <taxon>Plantactinospora</taxon>
    </lineage>
</organism>
<protein>
    <submittedName>
        <fullName evidence="1">Uncharacterized protein</fullName>
    </submittedName>
</protein>
<name>A0ABQ4DT16_9ACTN</name>
<accession>A0ABQ4DT16</accession>
<proteinExistence type="predicted"/>
<gene>
    <name evidence="1" type="ORF">Pen02_05230</name>
</gene>
<comment type="caution">
    <text evidence="1">The sequence shown here is derived from an EMBL/GenBank/DDBJ whole genome shotgun (WGS) entry which is preliminary data.</text>
</comment>
<keyword evidence="2" id="KW-1185">Reference proteome</keyword>